<feature type="binding site" evidence="5">
    <location>
        <position position="263"/>
    </location>
    <ligand>
        <name>shikimate</name>
        <dbReference type="ChEBI" id="CHEBI:36208"/>
    </ligand>
</feature>
<dbReference type="Proteomes" id="UP000612893">
    <property type="component" value="Unassembled WGS sequence"/>
</dbReference>
<dbReference type="GO" id="GO:0009073">
    <property type="term" value="P:aromatic amino acid family biosynthetic process"/>
    <property type="evidence" value="ECO:0007669"/>
    <property type="project" value="UniProtKB-KW"/>
</dbReference>
<accession>A0A934KCM0</accession>
<comment type="function">
    <text evidence="5">Involved in the biosynthesis of the chorismate, which leads to the biosynthesis of aromatic amino acids. Catalyzes the reversible NADPH linked reduction of 3-dehydroshikimate (DHSA) to yield shikimate (SA).</text>
</comment>
<dbReference type="RefSeq" id="WP_338205415.1">
    <property type="nucleotide sequence ID" value="NZ_JAEKNR010000240.1"/>
</dbReference>
<name>A0A934KCM0_9BACT</name>
<dbReference type="Gene3D" id="3.40.50.720">
    <property type="entry name" value="NAD(P)-binding Rossmann-like Domain"/>
    <property type="match status" value="1"/>
</dbReference>
<feature type="binding site" evidence="5">
    <location>
        <position position="115"/>
    </location>
    <ligand>
        <name>shikimate</name>
        <dbReference type="ChEBI" id="CHEBI:36208"/>
    </ligand>
</feature>
<feature type="binding site" evidence="5">
    <location>
        <position position="75"/>
    </location>
    <ligand>
        <name>shikimate</name>
        <dbReference type="ChEBI" id="CHEBI:36208"/>
    </ligand>
</feature>
<comment type="similarity">
    <text evidence="5">Belongs to the shikimate dehydrogenase family.</text>
</comment>
<dbReference type="SUPFAM" id="SSF51735">
    <property type="entry name" value="NAD(P)-binding Rossmann-fold domains"/>
    <property type="match status" value="1"/>
</dbReference>
<feature type="domain" description="Shikimate dehydrogenase substrate binding N-terminal" evidence="7">
    <location>
        <begin position="26"/>
        <end position="102"/>
    </location>
</feature>
<feature type="binding site" evidence="5">
    <location>
        <position position="91"/>
    </location>
    <ligand>
        <name>NADP(+)</name>
        <dbReference type="ChEBI" id="CHEBI:58349"/>
    </ligand>
</feature>
<comment type="pathway">
    <text evidence="1 5">Metabolic intermediate biosynthesis; chorismate biosynthesis; chorismate from D-erythrose 4-phosphate and phosphoenolpyruvate: step 4/7.</text>
</comment>
<feature type="domain" description="Quinate/shikimate 5-dehydrogenase/glutamyl-tRNA reductase" evidence="6">
    <location>
        <begin position="130"/>
        <end position="206"/>
    </location>
</feature>
<dbReference type="GO" id="GO:0004764">
    <property type="term" value="F:shikimate 3-dehydrogenase (NADP+) activity"/>
    <property type="evidence" value="ECO:0007669"/>
    <property type="project" value="UniProtKB-UniRule"/>
</dbReference>
<keyword evidence="5" id="KW-0521">NADP</keyword>
<evidence type="ECO:0000313" key="10">
    <source>
        <dbReference type="Proteomes" id="UP000612893"/>
    </source>
</evidence>
<reference evidence="9" key="1">
    <citation type="submission" date="2020-10" db="EMBL/GenBank/DDBJ databases">
        <title>Ca. Dormibacterota MAGs.</title>
        <authorList>
            <person name="Montgomery K."/>
        </authorList>
    </citation>
    <scope>NUCLEOTIDE SEQUENCE [LARGE SCALE GENOMIC DNA]</scope>
    <source>
        <strain evidence="9">SC8812_S17_10</strain>
    </source>
</reference>
<dbReference type="HAMAP" id="MF_00222">
    <property type="entry name" value="Shikimate_DH_AroE"/>
    <property type="match status" value="1"/>
</dbReference>
<dbReference type="EC" id="1.1.1.25" evidence="2 5"/>
<dbReference type="InterPro" id="IPR022893">
    <property type="entry name" value="Shikimate_DH_fam"/>
</dbReference>
<dbReference type="SUPFAM" id="SSF53223">
    <property type="entry name" value="Aminoacid dehydrogenase-like, N-terminal domain"/>
    <property type="match status" value="1"/>
</dbReference>
<evidence type="ECO:0000313" key="9">
    <source>
        <dbReference type="EMBL" id="MBJ7601247.1"/>
    </source>
</evidence>
<dbReference type="EMBL" id="JAEKNR010000240">
    <property type="protein sequence ID" value="MBJ7601247.1"/>
    <property type="molecule type" value="Genomic_DNA"/>
</dbReference>
<sequence length="294" mass="30720">MNGRSVISEPLNFLSLLTGSFAMPAAENPTVAMIETAFRHHGLDARYVNCEVAPEALGDAVRGAVAMGWAGFNCSIPHKVAVVAHLGQLADSAAIIGAVNCVVCRDGLLIGENTDGQGFLSSLRTVADPAGKAFVIFGAGGAARAIAVEVALAGARSITVVNRDAARGSELVALVEQRTPARAELVGWDRPYAVPQQTDVVVNATSIGLFPDVEGRLDIVLESLRPRMVVADVIPNPPRTLLIRDAEARGCVTLDGLGMLVNQGVISIELWTGTAADPAVMRQTVQNLFSPAGH</sequence>
<feature type="domain" description="SDH C-terminal" evidence="8">
    <location>
        <begin position="256"/>
        <end position="286"/>
    </location>
</feature>
<dbReference type="PANTHER" id="PTHR21089:SF1">
    <property type="entry name" value="BIFUNCTIONAL 3-DEHYDROQUINATE DEHYDRATASE_SHIKIMATE DEHYDROGENASE, CHLOROPLASTIC"/>
    <property type="match status" value="1"/>
</dbReference>
<evidence type="ECO:0000259" key="8">
    <source>
        <dbReference type="Pfam" id="PF18317"/>
    </source>
</evidence>
<feature type="active site" description="Proton acceptor" evidence="5">
    <location>
        <position position="79"/>
    </location>
</feature>
<keyword evidence="10" id="KW-1185">Reference proteome</keyword>
<comment type="subunit">
    <text evidence="5">Homodimer.</text>
</comment>
<dbReference type="Pfam" id="PF18317">
    <property type="entry name" value="SDH_C"/>
    <property type="match status" value="1"/>
</dbReference>
<keyword evidence="5" id="KW-0560">Oxidoreductase</keyword>
<dbReference type="InterPro" id="IPR013708">
    <property type="entry name" value="Shikimate_DH-bd_N"/>
</dbReference>
<evidence type="ECO:0000256" key="3">
    <source>
        <dbReference type="ARBA" id="ARBA00023141"/>
    </source>
</evidence>
<dbReference type="Pfam" id="PF08501">
    <property type="entry name" value="Shikimate_dh_N"/>
    <property type="match status" value="1"/>
</dbReference>
<dbReference type="InterPro" id="IPR041121">
    <property type="entry name" value="SDH_C"/>
</dbReference>
<keyword evidence="5" id="KW-0028">Amino-acid biosynthesis</keyword>
<protein>
    <recommendedName>
        <fullName evidence="2 5">Shikimate dehydrogenase (NADP(+))</fullName>
        <shortName evidence="5">SDH</shortName>
        <ecNumber evidence="2 5">1.1.1.25</ecNumber>
    </recommendedName>
</protein>
<evidence type="ECO:0000256" key="5">
    <source>
        <dbReference type="HAMAP-Rule" id="MF_00222"/>
    </source>
</evidence>
<dbReference type="PANTHER" id="PTHR21089">
    <property type="entry name" value="SHIKIMATE DEHYDROGENASE"/>
    <property type="match status" value="1"/>
</dbReference>
<feature type="binding site" evidence="5">
    <location>
        <position position="233"/>
    </location>
    <ligand>
        <name>NADP(+)</name>
        <dbReference type="ChEBI" id="CHEBI:58349"/>
    </ligand>
</feature>
<keyword evidence="3 5" id="KW-0057">Aromatic amino acid biosynthesis</keyword>
<evidence type="ECO:0000256" key="4">
    <source>
        <dbReference type="ARBA" id="ARBA00049442"/>
    </source>
</evidence>
<feature type="binding site" evidence="5">
    <location>
        <position position="256"/>
    </location>
    <ligand>
        <name>NADP(+)</name>
        <dbReference type="ChEBI" id="CHEBI:58349"/>
    </ligand>
</feature>
<dbReference type="GO" id="GO:0009423">
    <property type="term" value="P:chorismate biosynthetic process"/>
    <property type="evidence" value="ECO:0007669"/>
    <property type="project" value="UniProtKB-UniRule"/>
</dbReference>
<dbReference type="GO" id="GO:0008652">
    <property type="term" value="P:amino acid biosynthetic process"/>
    <property type="evidence" value="ECO:0007669"/>
    <property type="project" value="UniProtKB-KW"/>
</dbReference>
<evidence type="ECO:0000256" key="1">
    <source>
        <dbReference type="ARBA" id="ARBA00004871"/>
    </source>
</evidence>
<dbReference type="CDD" id="cd01065">
    <property type="entry name" value="NAD_bind_Shikimate_DH"/>
    <property type="match status" value="1"/>
</dbReference>
<dbReference type="Gene3D" id="3.40.50.10860">
    <property type="entry name" value="Leucine Dehydrogenase, chain A, domain 1"/>
    <property type="match status" value="1"/>
</dbReference>
<dbReference type="AlphaFoldDB" id="A0A934KCM0"/>
<evidence type="ECO:0000256" key="2">
    <source>
        <dbReference type="ARBA" id="ARBA00012962"/>
    </source>
</evidence>
<dbReference type="InterPro" id="IPR046346">
    <property type="entry name" value="Aminoacid_DH-like_N_sf"/>
</dbReference>
<dbReference type="InterPro" id="IPR006151">
    <property type="entry name" value="Shikm_DH/Glu-tRNA_Rdtase"/>
</dbReference>
<feature type="binding site" evidence="5">
    <location>
        <begin position="138"/>
        <end position="142"/>
    </location>
    <ligand>
        <name>NADP(+)</name>
        <dbReference type="ChEBI" id="CHEBI:58349"/>
    </ligand>
</feature>
<evidence type="ECO:0000259" key="6">
    <source>
        <dbReference type="Pfam" id="PF01488"/>
    </source>
</evidence>
<proteinExistence type="inferred from homology"/>
<dbReference type="Pfam" id="PF01488">
    <property type="entry name" value="Shikimate_DH"/>
    <property type="match status" value="1"/>
</dbReference>
<comment type="catalytic activity">
    <reaction evidence="4 5">
        <text>shikimate + NADP(+) = 3-dehydroshikimate + NADPH + H(+)</text>
        <dbReference type="Rhea" id="RHEA:17737"/>
        <dbReference type="ChEBI" id="CHEBI:15378"/>
        <dbReference type="ChEBI" id="CHEBI:16630"/>
        <dbReference type="ChEBI" id="CHEBI:36208"/>
        <dbReference type="ChEBI" id="CHEBI:57783"/>
        <dbReference type="ChEBI" id="CHEBI:58349"/>
        <dbReference type="EC" id="1.1.1.25"/>
    </reaction>
</comment>
<dbReference type="InterPro" id="IPR036291">
    <property type="entry name" value="NAD(P)-bd_dom_sf"/>
</dbReference>
<organism evidence="9 10">
    <name type="scientific">Candidatus Nephthysia bennettiae</name>
    <dbReference type="NCBI Taxonomy" id="3127016"/>
    <lineage>
        <taxon>Bacteria</taxon>
        <taxon>Bacillati</taxon>
        <taxon>Candidatus Dormiibacterota</taxon>
        <taxon>Candidatus Dormibacteria</taxon>
        <taxon>Candidatus Dormibacterales</taxon>
        <taxon>Candidatus Dormibacteraceae</taxon>
        <taxon>Candidatus Nephthysia</taxon>
    </lineage>
</organism>
<comment type="caution">
    <text evidence="9">The sequence shown here is derived from an EMBL/GenBank/DDBJ whole genome shotgun (WGS) entry which is preliminary data.</text>
</comment>
<feature type="binding site" evidence="5">
    <location>
        <position position="100"/>
    </location>
    <ligand>
        <name>shikimate</name>
        <dbReference type="ChEBI" id="CHEBI:36208"/>
    </ligand>
</feature>
<gene>
    <name evidence="5" type="primary">aroE</name>
    <name evidence="9" type="ORF">JF922_24640</name>
</gene>
<evidence type="ECO:0000259" key="7">
    <source>
        <dbReference type="Pfam" id="PF08501"/>
    </source>
</evidence>
<comment type="caution">
    <text evidence="5">Lacks conserved residue(s) required for the propagation of feature annotation.</text>
</comment>